<reference evidence="3" key="1">
    <citation type="journal article" date="2019" name="Int. J. Syst. Evol. Microbiol.">
        <title>The Global Catalogue of Microorganisms (GCM) 10K type strain sequencing project: providing services to taxonomists for standard genome sequencing and annotation.</title>
        <authorList>
            <consortium name="The Broad Institute Genomics Platform"/>
            <consortium name="The Broad Institute Genome Sequencing Center for Infectious Disease"/>
            <person name="Wu L."/>
            <person name="Ma J."/>
        </authorList>
    </citation>
    <scope>NUCLEOTIDE SEQUENCE [LARGE SCALE GENOMIC DNA]</scope>
    <source>
        <strain evidence="3">2902at01</strain>
    </source>
</reference>
<gene>
    <name evidence="2" type="ORF">ACFOX0_15490</name>
</gene>
<dbReference type="Proteomes" id="UP001595868">
    <property type="component" value="Unassembled WGS sequence"/>
</dbReference>
<keyword evidence="1" id="KW-1133">Transmembrane helix</keyword>
<keyword evidence="1" id="KW-0812">Transmembrane</keyword>
<evidence type="ECO:0000313" key="3">
    <source>
        <dbReference type="Proteomes" id="UP001595868"/>
    </source>
</evidence>
<feature type="transmembrane region" description="Helical" evidence="1">
    <location>
        <begin position="84"/>
        <end position="112"/>
    </location>
</feature>
<organism evidence="2 3">
    <name type="scientific">Micromonospora zhanjiangensis</name>
    <dbReference type="NCBI Taxonomy" id="1522057"/>
    <lineage>
        <taxon>Bacteria</taxon>
        <taxon>Bacillati</taxon>
        <taxon>Actinomycetota</taxon>
        <taxon>Actinomycetes</taxon>
        <taxon>Micromonosporales</taxon>
        <taxon>Micromonosporaceae</taxon>
        <taxon>Micromonospora</taxon>
    </lineage>
</organism>
<dbReference type="EMBL" id="JBHSBN010000009">
    <property type="protein sequence ID" value="MFC4107321.1"/>
    <property type="molecule type" value="Genomic_DNA"/>
</dbReference>
<proteinExistence type="predicted"/>
<protein>
    <submittedName>
        <fullName evidence="2">Uncharacterized protein</fullName>
    </submittedName>
</protein>
<feature type="transmembrane region" description="Helical" evidence="1">
    <location>
        <begin position="124"/>
        <end position="145"/>
    </location>
</feature>
<sequence>MRTPPLDIDGLAGPLVVDTAPITGRHAISVGGEPTSGTPAGEYLLPLANGGLVTARLRRGVLDPYPRVEIDGVSHRTGPPVPTVLRALALLPLSLVLLSGLLGVVLGLAGLAGNLAVLRTAWPVAARAGLMLVVFAAAVAGYLGVARIVG</sequence>
<name>A0ABV8KNZ4_9ACTN</name>
<evidence type="ECO:0000313" key="2">
    <source>
        <dbReference type="EMBL" id="MFC4107321.1"/>
    </source>
</evidence>
<dbReference type="RefSeq" id="WP_377546093.1">
    <property type="nucleotide sequence ID" value="NZ_JBHSBN010000009.1"/>
</dbReference>
<comment type="caution">
    <text evidence="2">The sequence shown here is derived from an EMBL/GenBank/DDBJ whole genome shotgun (WGS) entry which is preliminary data.</text>
</comment>
<keyword evidence="1" id="KW-0472">Membrane</keyword>
<evidence type="ECO:0000256" key="1">
    <source>
        <dbReference type="SAM" id="Phobius"/>
    </source>
</evidence>
<keyword evidence="3" id="KW-1185">Reference proteome</keyword>
<accession>A0ABV8KNZ4</accession>